<keyword evidence="2" id="KW-0812">Transmembrane</keyword>
<reference evidence="4 5" key="1">
    <citation type="submission" date="2024-10" db="EMBL/GenBank/DDBJ databases">
        <title>The Natural Products Discovery Center: Release of the First 8490 Sequenced Strains for Exploring Actinobacteria Biosynthetic Diversity.</title>
        <authorList>
            <person name="Kalkreuter E."/>
            <person name="Kautsar S.A."/>
            <person name="Yang D."/>
            <person name="Bader C.D."/>
            <person name="Teijaro C.N."/>
            <person name="Fluegel L."/>
            <person name="Davis C.M."/>
            <person name="Simpson J.R."/>
            <person name="Lauterbach L."/>
            <person name="Steele A.D."/>
            <person name="Gui C."/>
            <person name="Meng S."/>
            <person name="Li G."/>
            <person name="Viehrig K."/>
            <person name="Ye F."/>
            <person name="Su P."/>
            <person name="Kiefer A.F."/>
            <person name="Nichols A."/>
            <person name="Cepeda A.J."/>
            <person name="Yan W."/>
            <person name="Fan B."/>
            <person name="Jiang Y."/>
            <person name="Adhikari A."/>
            <person name="Zheng C.-J."/>
            <person name="Schuster L."/>
            <person name="Cowan T.M."/>
            <person name="Smanski M.J."/>
            <person name="Chevrette M.G."/>
            <person name="De Carvalho L.P.S."/>
            <person name="Shen B."/>
        </authorList>
    </citation>
    <scope>NUCLEOTIDE SEQUENCE [LARGE SCALE GENOMIC DNA]</scope>
    <source>
        <strain evidence="4 5">NPDC020979</strain>
    </source>
</reference>
<feature type="compositionally biased region" description="Low complexity" evidence="1">
    <location>
        <begin position="215"/>
        <end position="265"/>
    </location>
</feature>
<proteinExistence type="predicted"/>
<name>A0ABW7T341_9ACTN</name>
<evidence type="ECO:0000256" key="1">
    <source>
        <dbReference type="SAM" id="MobiDB-lite"/>
    </source>
</evidence>
<comment type="caution">
    <text evidence="4">The sequence shown here is derived from an EMBL/GenBank/DDBJ whole genome shotgun (WGS) entry which is preliminary data.</text>
</comment>
<gene>
    <name evidence="4" type="ORF">ACH4TF_15810</name>
</gene>
<feature type="signal peptide" evidence="3">
    <location>
        <begin position="1"/>
        <end position="27"/>
    </location>
</feature>
<feature type="transmembrane region" description="Helical" evidence="2">
    <location>
        <begin position="295"/>
        <end position="313"/>
    </location>
</feature>
<evidence type="ECO:0000256" key="3">
    <source>
        <dbReference type="SAM" id="SignalP"/>
    </source>
</evidence>
<sequence>MQISRIATIVAAGVITPALFLTTPAVAEERPDAAGRTTIEQGTQTVEQPGTVPAEKTDKGKDTSFRIPVALEGPAAVEAGPGNWAQFKMSFDNSNGDKDVTFKPYLAYLPSKPDVAKEKDYAIRVQFRKGPDARLHDAQLTPDYGRDGKSLTFSGSLESYEVKKGENATFDLLVNFDERTPAHTARLRVTAEDKAAVTAEHEFSVKAAKPKPEPSKSATATASTSATATATASGKTTASPKATASASATASPSASSSSSADAAGTTSGGSGGSGTTANGSRTELAATGSDPATPWIAAGGAAAIIAGAGLVVATRRRAGAQG</sequence>
<feature type="chain" id="PRO_5045262764" evidence="3">
    <location>
        <begin position="28"/>
        <end position="322"/>
    </location>
</feature>
<keyword evidence="2" id="KW-0472">Membrane</keyword>
<protein>
    <submittedName>
        <fullName evidence="4">LAETG motif-containing sortase-dependent surface protein</fullName>
    </submittedName>
</protein>
<dbReference type="NCBIfam" id="NF041528">
    <property type="entry name" value="strep_LAETG"/>
    <property type="match status" value="1"/>
</dbReference>
<dbReference type="EMBL" id="JBIRRB010000004">
    <property type="protein sequence ID" value="MFI0911912.1"/>
    <property type="molecule type" value="Genomic_DNA"/>
</dbReference>
<keyword evidence="3" id="KW-0732">Signal</keyword>
<feature type="region of interest" description="Disordered" evidence="1">
    <location>
        <begin position="202"/>
        <end position="293"/>
    </location>
</feature>
<evidence type="ECO:0000313" key="5">
    <source>
        <dbReference type="Proteomes" id="UP001611162"/>
    </source>
</evidence>
<dbReference type="Proteomes" id="UP001611162">
    <property type="component" value="Unassembled WGS sequence"/>
</dbReference>
<feature type="region of interest" description="Disordered" evidence="1">
    <location>
        <begin position="41"/>
        <end position="60"/>
    </location>
</feature>
<evidence type="ECO:0000313" key="4">
    <source>
        <dbReference type="EMBL" id="MFI0911912.1"/>
    </source>
</evidence>
<accession>A0ABW7T341</accession>
<organism evidence="4 5">
    <name type="scientific">Streptomyces abikoensis</name>
    <dbReference type="NCBI Taxonomy" id="97398"/>
    <lineage>
        <taxon>Bacteria</taxon>
        <taxon>Bacillati</taxon>
        <taxon>Actinomycetota</taxon>
        <taxon>Actinomycetes</taxon>
        <taxon>Kitasatosporales</taxon>
        <taxon>Streptomycetaceae</taxon>
        <taxon>Streptomyces</taxon>
    </lineage>
</organism>
<dbReference type="RefSeq" id="WP_397613089.1">
    <property type="nucleotide sequence ID" value="NZ_JBIRRB010000004.1"/>
</dbReference>
<evidence type="ECO:0000256" key="2">
    <source>
        <dbReference type="SAM" id="Phobius"/>
    </source>
</evidence>
<keyword evidence="2" id="KW-1133">Transmembrane helix</keyword>
<keyword evidence="5" id="KW-1185">Reference proteome</keyword>
<feature type="compositionally biased region" description="Basic and acidic residues" evidence="1">
    <location>
        <begin position="202"/>
        <end position="214"/>
    </location>
</feature>